<protein>
    <recommendedName>
        <fullName evidence="8">C-type lectin domain-containing protein</fullName>
    </recommendedName>
</protein>
<dbReference type="InterPro" id="IPR016186">
    <property type="entry name" value="C-type_lectin-like/link_sf"/>
</dbReference>
<dbReference type="Gene3D" id="2.10.70.10">
    <property type="entry name" value="Complement Module, domain 1"/>
    <property type="match status" value="1"/>
</dbReference>
<evidence type="ECO:0000313" key="6">
    <source>
        <dbReference type="EMBL" id="KAJ8322376.1"/>
    </source>
</evidence>
<evidence type="ECO:0000313" key="7">
    <source>
        <dbReference type="Proteomes" id="UP001217089"/>
    </source>
</evidence>
<dbReference type="EMBL" id="JARBDR010000018">
    <property type="protein sequence ID" value="KAJ8322376.1"/>
    <property type="molecule type" value="Genomic_DNA"/>
</dbReference>
<evidence type="ECO:0000259" key="5">
    <source>
        <dbReference type="PROSITE" id="PS50923"/>
    </source>
</evidence>
<dbReference type="InterPro" id="IPR016187">
    <property type="entry name" value="CTDL_fold"/>
</dbReference>
<evidence type="ECO:0000256" key="3">
    <source>
        <dbReference type="PROSITE-ProRule" id="PRU00302"/>
    </source>
</evidence>
<feature type="non-terminal residue" evidence="6">
    <location>
        <position position="198"/>
    </location>
</feature>
<dbReference type="Proteomes" id="UP001217089">
    <property type="component" value="Unassembled WGS sequence"/>
</dbReference>
<dbReference type="CDD" id="cd00037">
    <property type="entry name" value="CLECT"/>
    <property type="match status" value="1"/>
</dbReference>
<feature type="domain" description="Sushi" evidence="5">
    <location>
        <begin position="3"/>
        <end position="58"/>
    </location>
</feature>
<comment type="caution">
    <text evidence="3">Lacks conserved residue(s) required for the propagation of feature annotation.</text>
</comment>
<dbReference type="InterPro" id="IPR000436">
    <property type="entry name" value="Sushi_SCR_CCP_dom"/>
</dbReference>
<evidence type="ECO:0000259" key="4">
    <source>
        <dbReference type="PROSITE" id="PS50041"/>
    </source>
</evidence>
<keyword evidence="2" id="KW-1015">Disulfide bond</keyword>
<dbReference type="InterPro" id="IPR035976">
    <property type="entry name" value="Sushi/SCR/CCP_sf"/>
</dbReference>
<accession>A0ABQ9G1V6</accession>
<keyword evidence="7" id="KW-1185">Reference proteome</keyword>
<proteinExistence type="predicted"/>
<dbReference type="CDD" id="cd00033">
    <property type="entry name" value="CCP"/>
    <property type="match status" value="1"/>
</dbReference>
<sequence length="198" mass="22504">MVAECPEPLSIVNATMDPGNNLVGSTRQYTCEHFPSCSKPITCKSDGAWTSTNLICETASFCDTGWMLFSGSCYSLRRQLKTWHNAMLGMHKINRTDVSKSSPLFNIHENENAITVLEFRRRRTIDEMFIINSRPTHDFWIDGTDADVEGSWKYGSTGSIFGFTDWYPGEPNNDQNQDCAGLYRSYNFRWEDGFCNGT</sequence>
<dbReference type="Pfam" id="PF00059">
    <property type="entry name" value="Lectin_C"/>
    <property type="match status" value="1"/>
</dbReference>
<gene>
    <name evidence="6" type="ORF">KUTeg_000847</name>
</gene>
<keyword evidence="3" id="KW-0768">Sushi</keyword>
<feature type="domain" description="C-type lectin" evidence="4">
    <location>
        <begin position="69"/>
        <end position="198"/>
    </location>
</feature>
<name>A0ABQ9G1V6_TEGGR</name>
<comment type="caution">
    <text evidence="6">The sequence shown here is derived from an EMBL/GenBank/DDBJ whole genome shotgun (WGS) entry which is preliminary data.</text>
</comment>
<dbReference type="SUPFAM" id="SSF56436">
    <property type="entry name" value="C-type lectin-like"/>
    <property type="match status" value="1"/>
</dbReference>
<dbReference type="InterPro" id="IPR050111">
    <property type="entry name" value="C-type_lectin/snaclec_domain"/>
</dbReference>
<evidence type="ECO:0008006" key="8">
    <source>
        <dbReference type="Google" id="ProtNLM"/>
    </source>
</evidence>
<dbReference type="InterPro" id="IPR001304">
    <property type="entry name" value="C-type_lectin-like"/>
</dbReference>
<dbReference type="SUPFAM" id="SSF57535">
    <property type="entry name" value="Complement control module/SCR domain"/>
    <property type="match status" value="1"/>
</dbReference>
<evidence type="ECO:0000256" key="1">
    <source>
        <dbReference type="ARBA" id="ARBA00022729"/>
    </source>
</evidence>
<dbReference type="PROSITE" id="PS50923">
    <property type="entry name" value="SUSHI"/>
    <property type="match status" value="1"/>
</dbReference>
<evidence type="ECO:0000256" key="2">
    <source>
        <dbReference type="ARBA" id="ARBA00023157"/>
    </source>
</evidence>
<keyword evidence="1" id="KW-0732">Signal</keyword>
<dbReference type="PROSITE" id="PS50041">
    <property type="entry name" value="C_TYPE_LECTIN_2"/>
    <property type="match status" value="1"/>
</dbReference>
<organism evidence="6 7">
    <name type="scientific">Tegillarca granosa</name>
    <name type="common">Malaysian cockle</name>
    <name type="synonym">Anadara granosa</name>
    <dbReference type="NCBI Taxonomy" id="220873"/>
    <lineage>
        <taxon>Eukaryota</taxon>
        <taxon>Metazoa</taxon>
        <taxon>Spiralia</taxon>
        <taxon>Lophotrochozoa</taxon>
        <taxon>Mollusca</taxon>
        <taxon>Bivalvia</taxon>
        <taxon>Autobranchia</taxon>
        <taxon>Pteriomorphia</taxon>
        <taxon>Arcoida</taxon>
        <taxon>Arcoidea</taxon>
        <taxon>Arcidae</taxon>
        <taxon>Tegillarca</taxon>
    </lineage>
</organism>
<dbReference type="PANTHER" id="PTHR22803">
    <property type="entry name" value="MANNOSE, PHOSPHOLIPASE, LECTIN RECEPTOR RELATED"/>
    <property type="match status" value="1"/>
</dbReference>
<reference evidence="6 7" key="1">
    <citation type="submission" date="2022-12" db="EMBL/GenBank/DDBJ databases">
        <title>Chromosome-level genome of Tegillarca granosa.</title>
        <authorList>
            <person name="Kim J."/>
        </authorList>
    </citation>
    <scope>NUCLEOTIDE SEQUENCE [LARGE SCALE GENOMIC DNA]</scope>
    <source>
        <strain evidence="6">Teg-2019</strain>
        <tissue evidence="6">Adductor muscle</tissue>
    </source>
</reference>
<dbReference type="Gene3D" id="3.10.100.10">
    <property type="entry name" value="Mannose-Binding Protein A, subunit A"/>
    <property type="match status" value="1"/>
</dbReference>